<sequence length="50" mass="5893">MATENQSPKQQRLEHCNRLLQVISRHGRQFFYSAQHDRVASLELDARGRL</sequence>
<protein>
    <submittedName>
        <fullName evidence="1">Uncharacterized protein</fullName>
    </submittedName>
</protein>
<proteinExistence type="predicted"/>
<dbReference type="STRING" id="170623.SAMN04244579_04304"/>
<reference evidence="1 2" key="1">
    <citation type="submission" date="2016-10" db="EMBL/GenBank/DDBJ databases">
        <authorList>
            <person name="de Groot N.N."/>
        </authorList>
    </citation>
    <scope>NUCLEOTIDE SEQUENCE [LARGE SCALE GENOMIC DNA]</scope>
    <source>
        <strain evidence="1 2">DSM 1041</strain>
    </source>
</reference>
<name>A0A1H6YYY4_9GAMM</name>
<evidence type="ECO:0000313" key="2">
    <source>
        <dbReference type="Proteomes" id="UP000199005"/>
    </source>
</evidence>
<dbReference type="AlphaFoldDB" id="A0A1H6YYY4"/>
<dbReference type="RefSeq" id="WP_254789273.1">
    <property type="nucleotide sequence ID" value="NZ_FNYO01000099.1"/>
</dbReference>
<dbReference type="EMBL" id="FNYO01000099">
    <property type="protein sequence ID" value="SEJ42500.1"/>
    <property type="molecule type" value="Genomic_DNA"/>
</dbReference>
<gene>
    <name evidence="1" type="ORF">SAMN04244579_04304</name>
</gene>
<evidence type="ECO:0000313" key="1">
    <source>
        <dbReference type="EMBL" id="SEJ42500.1"/>
    </source>
</evidence>
<dbReference type="Proteomes" id="UP000199005">
    <property type="component" value="Unassembled WGS sequence"/>
</dbReference>
<accession>A0A1H6YYY4</accession>
<organism evidence="1 2">
    <name type="scientific">Azotobacter beijerinckii</name>
    <dbReference type="NCBI Taxonomy" id="170623"/>
    <lineage>
        <taxon>Bacteria</taxon>
        <taxon>Pseudomonadati</taxon>
        <taxon>Pseudomonadota</taxon>
        <taxon>Gammaproteobacteria</taxon>
        <taxon>Pseudomonadales</taxon>
        <taxon>Pseudomonadaceae</taxon>
        <taxon>Azotobacter</taxon>
    </lineage>
</organism>